<keyword evidence="1" id="KW-0004">4Fe-4S</keyword>
<dbReference type="Gene3D" id="2.40.50.1070">
    <property type="match status" value="1"/>
</dbReference>
<dbReference type="GO" id="GO:0070041">
    <property type="term" value="F:rRNA (uridine-C5-)-methyltransferase activity"/>
    <property type="evidence" value="ECO:0007669"/>
    <property type="project" value="TreeGrafter"/>
</dbReference>
<evidence type="ECO:0000256" key="1">
    <source>
        <dbReference type="ARBA" id="ARBA00022485"/>
    </source>
</evidence>
<feature type="binding site" evidence="6">
    <location>
        <position position="272"/>
    </location>
    <ligand>
        <name>S-adenosyl-L-methionine</name>
        <dbReference type="ChEBI" id="CHEBI:59789"/>
    </ligand>
</feature>
<dbReference type="Gene3D" id="2.40.50.140">
    <property type="entry name" value="Nucleic acid-binding proteins"/>
    <property type="match status" value="1"/>
</dbReference>
<evidence type="ECO:0000256" key="2">
    <source>
        <dbReference type="ARBA" id="ARBA00022603"/>
    </source>
</evidence>
<evidence type="ECO:0000313" key="7">
    <source>
        <dbReference type="EMBL" id="MBB5515663.1"/>
    </source>
</evidence>
<gene>
    <name evidence="7" type="ORF">FHS89_001675</name>
</gene>
<protein>
    <submittedName>
        <fullName evidence="7">23S rRNA (Uracil1939-C5)-methyltransferase</fullName>
        <ecNumber evidence="7">2.1.1.190</ecNumber>
    </submittedName>
</protein>
<keyword evidence="3 6" id="KW-0808">Transferase</keyword>
<name>A0A840WNJ6_9RHOB</name>
<dbReference type="PROSITE" id="PS51687">
    <property type="entry name" value="SAM_MT_RNA_M5U"/>
    <property type="match status" value="1"/>
</dbReference>
<dbReference type="PANTHER" id="PTHR11061">
    <property type="entry name" value="RNA M5U METHYLTRANSFERASE"/>
    <property type="match status" value="1"/>
</dbReference>
<dbReference type="AlphaFoldDB" id="A0A840WNJ6"/>
<sequence>MEEFKITRLGLSGDGIAQTEGGDIYLPLTLPGERVAADITNGKPVGRVRILEPVAERVSAPCTHFGRCGGCALQHASDSLVADWKEDAVRRALAAHGIEAPFRPQAISPPGSRRRATFSGRRTKKAAQIGFHARGDALIVEVPDCAVITPGLRAVLPALEALVMTGGSRKGEVKFTVTDTDEGPDVSVTEAKPVEGQMLAELVALAHRFGLSRLTWNGDVLATLRPPALRLGAASVVPPPGAFLQATAEGQEALTAAALEAVADAGRVLDLFSGVGTFTLPLAKRAEVHAVESDATMLTALDTAWRATPGLKRVTTEARDLFRRPLLAGEFKGWDAAVIDPPRAGAQAQMGPLAEAGPARLAMISCNPVTFARDMAMLRGAGYRLDWVQVVDQFRWSPHVEIASALVRE</sequence>
<evidence type="ECO:0000313" key="8">
    <source>
        <dbReference type="Proteomes" id="UP000553766"/>
    </source>
</evidence>
<reference evidence="7 8" key="1">
    <citation type="submission" date="2020-08" db="EMBL/GenBank/DDBJ databases">
        <title>Genomic Encyclopedia of Type Strains, Phase IV (KMG-IV): sequencing the most valuable type-strain genomes for metagenomic binning, comparative biology and taxonomic classification.</title>
        <authorList>
            <person name="Goeker M."/>
        </authorList>
    </citation>
    <scope>NUCLEOTIDE SEQUENCE [LARGE SCALE GENOMIC DNA]</scope>
    <source>
        <strain evidence="7 8">DSM 103377</strain>
    </source>
</reference>
<dbReference type="InterPro" id="IPR010280">
    <property type="entry name" value="U5_MeTrfase_fam"/>
</dbReference>
<organism evidence="7 8">
    <name type="scientific">Rubricella aquisinus</name>
    <dbReference type="NCBI Taxonomy" id="2028108"/>
    <lineage>
        <taxon>Bacteria</taxon>
        <taxon>Pseudomonadati</taxon>
        <taxon>Pseudomonadota</taxon>
        <taxon>Alphaproteobacteria</taxon>
        <taxon>Rhodobacterales</taxon>
        <taxon>Paracoccaceae</taxon>
        <taxon>Rubricella</taxon>
    </lineage>
</organism>
<feature type="active site" description="Nucleophile" evidence="6">
    <location>
        <position position="366"/>
    </location>
</feature>
<keyword evidence="4 6" id="KW-0949">S-adenosyl-L-methionine</keyword>
<dbReference type="Gene3D" id="3.40.50.150">
    <property type="entry name" value="Vaccinia Virus protein VP39"/>
    <property type="match status" value="1"/>
</dbReference>
<feature type="binding site" evidence="6">
    <location>
        <position position="340"/>
    </location>
    <ligand>
        <name>S-adenosyl-L-methionine</name>
        <dbReference type="ChEBI" id="CHEBI:59789"/>
    </ligand>
</feature>
<feature type="binding site" evidence="6">
    <location>
        <position position="292"/>
    </location>
    <ligand>
        <name>S-adenosyl-L-methionine</name>
        <dbReference type="ChEBI" id="CHEBI:59789"/>
    </ligand>
</feature>
<keyword evidence="2 6" id="KW-0489">Methyltransferase</keyword>
<feature type="binding site" evidence="6">
    <location>
        <position position="245"/>
    </location>
    <ligand>
        <name>S-adenosyl-L-methionine</name>
        <dbReference type="ChEBI" id="CHEBI:59789"/>
    </ligand>
</feature>
<proteinExistence type="inferred from homology"/>
<dbReference type="RefSeq" id="WP_184010537.1">
    <property type="nucleotide sequence ID" value="NZ_JACIJS010000004.1"/>
</dbReference>
<evidence type="ECO:0000256" key="6">
    <source>
        <dbReference type="PROSITE-ProRule" id="PRU01024"/>
    </source>
</evidence>
<comment type="similarity">
    <text evidence="6">Belongs to the class I-like SAM-binding methyltransferase superfamily. RNA M5U methyltransferase family.</text>
</comment>
<dbReference type="EMBL" id="JACIJS010000004">
    <property type="protein sequence ID" value="MBB5515663.1"/>
    <property type="molecule type" value="Genomic_DNA"/>
</dbReference>
<evidence type="ECO:0000256" key="3">
    <source>
        <dbReference type="ARBA" id="ARBA00022679"/>
    </source>
</evidence>
<dbReference type="Pfam" id="PF05958">
    <property type="entry name" value="tRNA_U5-meth_tr"/>
    <property type="match status" value="1"/>
</dbReference>
<dbReference type="InterPro" id="IPR029063">
    <property type="entry name" value="SAM-dependent_MTases_sf"/>
</dbReference>
<keyword evidence="1" id="KW-0479">Metal-binding</keyword>
<dbReference type="SUPFAM" id="SSF50249">
    <property type="entry name" value="Nucleic acid-binding proteins"/>
    <property type="match status" value="1"/>
</dbReference>
<comment type="caution">
    <text evidence="7">The sequence shown here is derived from an EMBL/GenBank/DDBJ whole genome shotgun (WGS) entry which is preliminary data.</text>
</comment>
<dbReference type="InterPro" id="IPR012340">
    <property type="entry name" value="NA-bd_OB-fold"/>
</dbReference>
<dbReference type="EC" id="2.1.1.190" evidence="7"/>
<evidence type="ECO:0000256" key="5">
    <source>
        <dbReference type="ARBA" id="ARBA00023014"/>
    </source>
</evidence>
<keyword evidence="5" id="KW-0411">Iron-sulfur</keyword>
<dbReference type="SUPFAM" id="SSF53335">
    <property type="entry name" value="S-adenosyl-L-methionine-dependent methyltransferases"/>
    <property type="match status" value="1"/>
</dbReference>
<accession>A0A840WNJ6</accession>
<keyword evidence="1" id="KW-0408">Iron</keyword>
<dbReference type="CDD" id="cd02440">
    <property type="entry name" value="AdoMet_MTases"/>
    <property type="match status" value="1"/>
</dbReference>
<dbReference type="GO" id="GO:0051539">
    <property type="term" value="F:4 iron, 4 sulfur cluster binding"/>
    <property type="evidence" value="ECO:0007669"/>
    <property type="project" value="UniProtKB-KW"/>
</dbReference>
<dbReference type="PANTHER" id="PTHR11061:SF49">
    <property type="entry name" value="23S RRNA (URACIL(1939)-C(5))-METHYLTRANSFERASE RLMD"/>
    <property type="match status" value="1"/>
</dbReference>
<dbReference type="GO" id="GO:0070475">
    <property type="term" value="P:rRNA base methylation"/>
    <property type="evidence" value="ECO:0007669"/>
    <property type="project" value="TreeGrafter"/>
</dbReference>
<keyword evidence="8" id="KW-1185">Reference proteome</keyword>
<evidence type="ECO:0000256" key="4">
    <source>
        <dbReference type="ARBA" id="ARBA00022691"/>
    </source>
</evidence>
<dbReference type="Proteomes" id="UP000553766">
    <property type="component" value="Unassembled WGS sequence"/>
</dbReference>